<reference evidence="10 11" key="1">
    <citation type="submission" date="2020-04" db="EMBL/GenBank/DDBJ databases">
        <title>Thermobifida alba genome sequencing and assembly.</title>
        <authorList>
            <person name="Luzics S."/>
            <person name="Horvath B."/>
            <person name="Nagy I."/>
            <person name="Toth A."/>
            <person name="Nagy I."/>
            <person name="Kukolya J."/>
        </authorList>
    </citation>
    <scope>NUCLEOTIDE SEQUENCE [LARGE SCALE GENOMIC DNA]</scope>
    <source>
        <strain evidence="10 11">DSM 43795</strain>
    </source>
</reference>
<evidence type="ECO:0000256" key="7">
    <source>
        <dbReference type="ARBA" id="ARBA00022989"/>
    </source>
</evidence>
<feature type="compositionally biased region" description="Basic and acidic residues" evidence="8">
    <location>
        <begin position="452"/>
        <end position="462"/>
    </location>
</feature>
<dbReference type="RefSeq" id="WP_248590928.1">
    <property type="nucleotide sequence ID" value="NZ_BAABEB010000019.1"/>
</dbReference>
<evidence type="ECO:0000256" key="8">
    <source>
        <dbReference type="SAM" id="MobiDB-lite"/>
    </source>
</evidence>
<organism evidence="10 11">
    <name type="scientific">Thermobifida alba</name>
    <name type="common">Thermomonospora alba</name>
    <dbReference type="NCBI Taxonomy" id="53522"/>
    <lineage>
        <taxon>Bacteria</taxon>
        <taxon>Bacillati</taxon>
        <taxon>Actinomycetota</taxon>
        <taxon>Actinomycetes</taxon>
        <taxon>Streptosporangiales</taxon>
        <taxon>Nocardiopsidaceae</taxon>
        <taxon>Thermobifida</taxon>
    </lineage>
</organism>
<feature type="domain" description="Histidine kinase" evidence="9">
    <location>
        <begin position="201"/>
        <end position="307"/>
    </location>
</feature>
<dbReference type="Gene3D" id="3.30.565.10">
    <property type="entry name" value="Histidine kinase-like ATPase, C-terminal domain"/>
    <property type="match status" value="1"/>
</dbReference>
<evidence type="ECO:0000256" key="4">
    <source>
        <dbReference type="ARBA" id="ARBA00022679"/>
    </source>
</evidence>
<proteinExistence type="predicted"/>
<keyword evidence="7" id="KW-0472">Membrane</keyword>
<feature type="compositionally biased region" description="Low complexity" evidence="8">
    <location>
        <begin position="46"/>
        <end position="63"/>
    </location>
</feature>
<feature type="region of interest" description="Disordered" evidence="8">
    <location>
        <begin position="1"/>
        <end position="86"/>
    </location>
</feature>
<gene>
    <name evidence="10" type="ORF">FOF52_16930</name>
</gene>
<dbReference type="PANTHER" id="PTHR45436">
    <property type="entry name" value="SENSOR HISTIDINE KINASE YKOH"/>
    <property type="match status" value="1"/>
</dbReference>
<evidence type="ECO:0000256" key="1">
    <source>
        <dbReference type="ARBA" id="ARBA00000085"/>
    </source>
</evidence>
<dbReference type="SUPFAM" id="SSF55874">
    <property type="entry name" value="ATPase domain of HSP90 chaperone/DNA topoisomerase II/histidine kinase"/>
    <property type="match status" value="1"/>
</dbReference>
<dbReference type="Proteomes" id="UP000832041">
    <property type="component" value="Chromosome"/>
</dbReference>
<evidence type="ECO:0000313" key="10">
    <source>
        <dbReference type="EMBL" id="UPT22441.1"/>
    </source>
</evidence>
<dbReference type="InterPro" id="IPR003594">
    <property type="entry name" value="HATPase_dom"/>
</dbReference>
<evidence type="ECO:0000313" key="11">
    <source>
        <dbReference type="Proteomes" id="UP000832041"/>
    </source>
</evidence>
<protein>
    <recommendedName>
        <fullName evidence="2">histidine kinase</fullName>
        <ecNumber evidence="2">2.7.13.3</ecNumber>
    </recommendedName>
</protein>
<dbReference type="PROSITE" id="PS50109">
    <property type="entry name" value="HIS_KIN"/>
    <property type="match status" value="1"/>
</dbReference>
<dbReference type="InterPro" id="IPR036890">
    <property type="entry name" value="HATPase_C_sf"/>
</dbReference>
<feature type="compositionally biased region" description="Polar residues" evidence="8">
    <location>
        <begin position="366"/>
        <end position="380"/>
    </location>
</feature>
<keyword evidence="11" id="KW-1185">Reference proteome</keyword>
<dbReference type="SMART" id="SM00387">
    <property type="entry name" value="HATPase_c"/>
    <property type="match status" value="1"/>
</dbReference>
<dbReference type="CDD" id="cd00075">
    <property type="entry name" value="HATPase"/>
    <property type="match status" value="1"/>
</dbReference>
<dbReference type="InterPro" id="IPR005467">
    <property type="entry name" value="His_kinase_dom"/>
</dbReference>
<sequence>MRGQPTEGGDAYPQGTPPSGVEPGDQHRQPFRSWWRRLTGGRRTRTAATAQAAAAQPTGPAARDSGTARGATHDVTDTGPQALLHEDPQNLLPTALASLAMRDLTLVDSLLAFVEQLERQEEDPEQLEVLFQIDHLATRMRRNGENLLILAGHGGQSKHADPVPLLDVVRAAMSEVSEYTRVRAQELPEDVAISPDAADDLSHLIAELLDNATAYSATNLPVAVRGRSGEDGTLLLEVIDDGIGIPQDRLDQLNRWLATPPQLSEEVIRHMGLYVVSRLAARQGVNVQLQTRPFNGTTAYIRIPATLVVTASESQPPPQGPAEVQALPTVRQRGPRPSPPSTAQEGPNGLPRREPKRGRRTAAGPRSSSPRQVAPVQSTAPAADGELWELPQRRRTPDGPSSRRGGSTEETGPVRGQRPRNTAPEPSTGQPPGFAERIRADLDGLLSGQAEAAREIAARSEGNRAPGAERAMEK</sequence>
<evidence type="ECO:0000256" key="2">
    <source>
        <dbReference type="ARBA" id="ARBA00012438"/>
    </source>
</evidence>
<dbReference type="EC" id="2.7.13.3" evidence="2"/>
<evidence type="ECO:0000256" key="3">
    <source>
        <dbReference type="ARBA" id="ARBA00022553"/>
    </source>
</evidence>
<keyword evidence="6" id="KW-0418">Kinase</keyword>
<evidence type="ECO:0000259" key="9">
    <source>
        <dbReference type="PROSITE" id="PS50109"/>
    </source>
</evidence>
<dbReference type="Pfam" id="PF02518">
    <property type="entry name" value="HATPase_c"/>
    <property type="match status" value="1"/>
</dbReference>
<feature type="region of interest" description="Disordered" evidence="8">
    <location>
        <begin position="330"/>
        <end position="474"/>
    </location>
</feature>
<evidence type="ECO:0000256" key="5">
    <source>
        <dbReference type="ARBA" id="ARBA00022692"/>
    </source>
</evidence>
<keyword evidence="5" id="KW-0812">Transmembrane</keyword>
<keyword evidence="7" id="KW-1133">Transmembrane helix</keyword>
<dbReference type="InterPro" id="IPR050428">
    <property type="entry name" value="TCS_sensor_his_kinase"/>
</dbReference>
<dbReference type="EMBL" id="CP051627">
    <property type="protein sequence ID" value="UPT22441.1"/>
    <property type="molecule type" value="Genomic_DNA"/>
</dbReference>
<keyword evidence="3" id="KW-0597">Phosphoprotein</keyword>
<accession>A0ABY4L428</accession>
<comment type="catalytic activity">
    <reaction evidence="1">
        <text>ATP + protein L-histidine = ADP + protein N-phospho-L-histidine.</text>
        <dbReference type="EC" id="2.7.13.3"/>
    </reaction>
</comment>
<evidence type="ECO:0000256" key="6">
    <source>
        <dbReference type="ARBA" id="ARBA00022777"/>
    </source>
</evidence>
<dbReference type="PANTHER" id="PTHR45436:SF5">
    <property type="entry name" value="SENSOR HISTIDINE KINASE TRCS"/>
    <property type="match status" value="1"/>
</dbReference>
<keyword evidence="4" id="KW-0808">Transferase</keyword>
<name>A0ABY4L428_THEAE</name>